<evidence type="ECO:0000313" key="1">
    <source>
        <dbReference type="EMBL" id="KRZ68984.1"/>
    </source>
</evidence>
<dbReference type="EMBL" id="JYDO01000148">
    <property type="protein sequence ID" value="KRZ68984.1"/>
    <property type="molecule type" value="Genomic_DNA"/>
</dbReference>
<gene>
    <name evidence="1" type="ORF">T10_11916</name>
</gene>
<name>A0A0V1MAW6_9BILA</name>
<dbReference type="Proteomes" id="UP000054843">
    <property type="component" value="Unassembled WGS sequence"/>
</dbReference>
<protein>
    <submittedName>
        <fullName evidence="1">Uncharacterized protein</fullName>
    </submittedName>
</protein>
<reference evidence="1 2" key="1">
    <citation type="submission" date="2015-01" db="EMBL/GenBank/DDBJ databases">
        <title>Evolution of Trichinella species and genotypes.</title>
        <authorList>
            <person name="Korhonen P.K."/>
            <person name="Edoardo P."/>
            <person name="Giuseppe L.R."/>
            <person name="Gasser R.B."/>
        </authorList>
    </citation>
    <scope>NUCLEOTIDE SEQUENCE [LARGE SCALE GENOMIC DNA]</scope>
    <source>
        <strain evidence="1">ISS1980</strain>
    </source>
</reference>
<accession>A0A0V1MAW6</accession>
<dbReference type="AlphaFoldDB" id="A0A0V1MAW6"/>
<evidence type="ECO:0000313" key="2">
    <source>
        <dbReference type="Proteomes" id="UP000054843"/>
    </source>
</evidence>
<proteinExistence type="predicted"/>
<sequence>MRNNSRENFCLLNVIKSMHSKTCLPENVCKFLFDCYAYAYVASDSMVVDVRMLKKLCKYKMYPGNNIFTESVFLLRDNGMDQLSAAINSTKSNKQRLSQQNS</sequence>
<keyword evidence="2" id="KW-1185">Reference proteome</keyword>
<comment type="caution">
    <text evidence="1">The sequence shown here is derived from an EMBL/GenBank/DDBJ whole genome shotgun (WGS) entry which is preliminary data.</text>
</comment>
<organism evidence="1 2">
    <name type="scientific">Trichinella papuae</name>
    <dbReference type="NCBI Taxonomy" id="268474"/>
    <lineage>
        <taxon>Eukaryota</taxon>
        <taxon>Metazoa</taxon>
        <taxon>Ecdysozoa</taxon>
        <taxon>Nematoda</taxon>
        <taxon>Enoplea</taxon>
        <taxon>Dorylaimia</taxon>
        <taxon>Trichinellida</taxon>
        <taxon>Trichinellidae</taxon>
        <taxon>Trichinella</taxon>
    </lineage>
</organism>